<keyword evidence="3" id="KW-0378">Hydrolase</keyword>
<dbReference type="NCBIfam" id="TIGR00608">
    <property type="entry name" value="radc"/>
    <property type="match status" value="1"/>
</dbReference>
<keyword evidence="1" id="KW-0645">Protease</keyword>
<dbReference type="GO" id="GO:0046872">
    <property type="term" value="F:metal ion binding"/>
    <property type="evidence" value="ECO:0007669"/>
    <property type="project" value="UniProtKB-KW"/>
</dbReference>
<gene>
    <name evidence="8" type="ORF">EV686_102329</name>
</gene>
<dbReference type="Pfam" id="PF20582">
    <property type="entry name" value="UPF0758_N"/>
    <property type="match status" value="1"/>
</dbReference>
<dbReference type="NCBIfam" id="NF000642">
    <property type="entry name" value="PRK00024.1"/>
    <property type="match status" value="1"/>
</dbReference>
<evidence type="ECO:0000259" key="7">
    <source>
        <dbReference type="PROSITE" id="PS50249"/>
    </source>
</evidence>
<dbReference type="Proteomes" id="UP000294692">
    <property type="component" value="Unassembled WGS sequence"/>
</dbReference>
<dbReference type="PROSITE" id="PS01302">
    <property type="entry name" value="UPF0758"/>
    <property type="match status" value="1"/>
</dbReference>
<dbReference type="Gene3D" id="3.40.140.10">
    <property type="entry name" value="Cytidine Deaminase, domain 2"/>
    <property type="match status" value="1"/>
</dbReference>
<dbReference type="SUPFAM" id="SSF47781">
    <property type="entry name" value="RuvA domain 2-like"/>
    <property type="match status" value="1"/>
</dbReference>
<accession>A0A4R3V8Y1</accession>
<dbReference type="RefSeq" id="WP_132474283.1">
    <property type="nucleotide sequence ID" value="NZ_JBEBWM010000014.1"/>
</dbReference>
<keyword evidence="5" id="KW-0482">Metalloprotease</keyword>
<evidence type="ECO:0000256" key="5">
    <source>
        <dbReference type="ARBA" id="ARBA00023049"/>
    </source>
</evidence>
<dbReference type="InterPro" id="IPR037518">
    <property type="entry name" value="MPN"/>
</dbReference>
<dbReference type="CDD" id="cd08071">
    <property type="entry name" value="MPN_DUF2466"/>
    <property type="match status" value="1"/>
</dbReference>
<sequence length="226" mass="24413">MKNQAIVPLHERPRERLLAHGPSALTSPELLAIILRTGIPGCDAVALGHALMQQFNGLRGLLSADAGSLMRTRGLGKAKTCELLAVSELARRSLGETLANGHCLDQPGKVKQFCAAHLAHLKVEHCMALFLDSQHRLICHETLSRGTLSQASVYPREVVKAALAHHAAAVILSHNHPSGVRDPSHADLALTRHLRNALQLIDVRLLDHMIVTPDTVTSLAERGDMA</sequence>
<dbReference type="OrthoDB" id="9804482at2"/>
<dbReference type="InterPro" id="IPR046778">
    <property type="entry name" value="UPF0758_N"/>
</dbReference>
<evidence type="ECO:0000313" key="9">
    <source>
        <dbReference type="Proteomes" id="UP000294692"/>
    </source>
</evidence>
<keyword evidence="9" id="KW-1185">Reference proteome</keyword>
<comment type="similarity">
    <text evidence="6">Belongs to the UPF0758 family.</text>
</comment>
<dbReference type="InterPro" id="IPR010994">
    <property type="entry name" value="RuvA_2-like"/>
</dbReference>
<dbReference type="InterPro" id="IPR025657">
    <property type="entry name" value="RadC_JAB"/>
</dbReference>
<dbReference type="GO" id="GO:0008237">
    <property type="term" value="F:metallopeptidase activity"/>
    <property type="evidence" value="ECO:0007669"/>
    <property type="project" value="UniProtKB-KW"/>
</dbReference>
<dbReference type="PROSITE" id="PS50249">
    <property type="entry name" value="MPN"/>
    <property type="match status" value="1"/>
</dbReference>
<organism evidence="8 9">
    <name type="scientific">Paracandidimonas soli</name>
    <dbReference type="NCBI Taxonomy" id="1917182"/>
    <lineage>
        <taxon>Bacteria</taxon>
        <taxon>Pseudomonadati</taxon>
        <taxon>Pseudomonadota</taxon>
        <taxon>Betaproteobacteria</taxon>
        <taxon>Burkholderiales</taxon>
        <taxon>Alcaligenaceae</taxon>
        <taxon>Paracandidimonas</taxon>
    </lineage>
</organism>
<keyword evidence="2" id="KW-0479">Metal-binding</keyword>
<evidence type="ECO:0000256" key="6">
    <source>
        <dbReference type="RuleBase" id="RU003797"/>
    </source>
</evidence>
<dbReference type="InterPro" id="IPR020891">
    <property type="entry name" value="UPF0758_CS"/>
</dbReference>
<evidence type="ECO:0000256" key="3">
    <source>
        <dbReference type="ARBA" id="ARBA00022801"/>
    </source>
</evidence>
<evidence type="ECO:0000256" key="1">
    <source>
        <dbReference type="ARBA" id="ARBA00022670"/>
    </source>
</evidence>
<dbReference type="GO" id="GO:0006508">
    <property type="term" value="P:proteolysis"/>
    <property type="evidence" value="ECO:0007669"/>
    <property type="project" value="UniProtKB-KW"/>
</dbReference>
<dbReference type="EMBL" id="SMBX01000002">
    <property type="protein sequence ID" value="TCV01616.1"/>
    <property type="molecule type" value="Genomic_DNA"/>
</dbReference>
<dbReference type="PANTHER" id="PTHR30471">
    <property type="entry name" value="DNA REPAIR PROTEIN RADC"/>
    <property type="match status" value="1"/>
</dbReference>
<name>A0A4R3V8Y1_9BURK</name>
<dbReference type="Pfam" id="PF04002">
    <property type="entry name" value="RadC"/>
    <property type="match status" value="1"/>
</dbReference>
<protein>
    <submittedName>
        <fullName evidence="8">DNA repair protein RadC</fullName>
    </submittedName>
</protein>
<keyword evidence="4" id="KW-0862">Zinc</keyword>
<feature type="domain" description="MPN" evidence="7">
    <location>
        <begin position="103"/>
        <end position="225"/>
    </location>
</feature>
<dbReference type="AlphaFoldDB" id="A0A4R3V8Y1"/>
<evidence type="ECO:0000256" key="2">
    <source>
        <dbReference type="ARBA" id="ARBA00022723"/>
    </source>
</evidence>
<dbReference type="PANTHER" id="PTHR30471:SF3">
    <property type="entry name" value="UPF0758 PROTEIN YEES-RELATED"/>
    <property type="match status" value="1"/>
</dbReference>
<comment type="caution">
    <text evidence="8">The sequence shown here is derived from an EMBL/GenBank/DDBJ whole genome shotgun (WGS) entry which is preliminary data.</text>
</comment>
<reference evidence="8 9" key="1">
    <citation type="submission" date="2019-03" db="EMBL/GenBank/DDBJ databases">
        <title>Genomic Encyclopedia of Type Strains, Phase IV (KMG-IV): sequencing the most valuable type-strain genomes for metagenomic binning, comparative biology and taxonomic classification.</title>
        <authorList>
            <person name="Goeker M."/>
        </authorList>
    </citation>
    <scope>NUCLEOTIDE SEQUENCE [LARGE SCALE GENOMIC DNA]</scope>
    <source>
        <strain evidence="8 9">DSM 100048</strain>
    </source>
</reference>
<dbReference type="InterPro" id="IPR001405">
    <property type="entry name" value="UPF0758"/>
</dbReference>
<evidence type="ECO:0000313" key="8">
    <source>
        <dbReference type="EMBL" id="TCV01616.1"/>
    </source>
</evidence>
<evidence type="ECO:0000256" key="4">
    <source>
        <dbReference type="ARBA" id="ARBA00022833"/>
    </source>
</evidence>
<proteinExistence type="inferred from homology"/>